<evidence type="ECO:0000313" key="3">
    <source>
        <dbReference type="Proteomes" id="UP000037267"/>
    </source>
</evidence>
<dbReference type="InterPro" id="IPR036779">
    <property type="entry name" value="LysM_dom_sf"/>
</dbReference>
<dbReference type="OrthoDB" id="1716479at2"/>
<protein>
    <submittedName>
        <fullName evidence="2">LysM domain-containing protein</fullName>
    </submittedName>
</protein>
<organism evidence="2 3">
    <name type="scientific">Gottschalkia purinilytica</name>
    <name type="common">Clostridium purinilyticum</name>
    <dbReference type="NCBI Taxonomy" id="1503"/>
    <lineage>
        <taxon>Bacteria</taxon>
        <taxon>Bacillati</taxon>
        <taxon>Bacillota</taxon>
        <taxon>Tissierellia</taxon>
        <taxon>Tissierellales</taxon>
        <taxon>Gottschalkiaceae</taxon>
        <taxon>Gottschalkia</taxon>
    </lineage>
</organism>
<dbReference type="EMBL" id="LGSS01000005">
    <property type="protein sequence ID" value="KNF08913.1"/>
    <property type="molecule type" value="Genomic_DNA"/>
</dbReference>
<dbReference type="Gene3D" id="3.10.350.10">
    <property type="entry name" value="LysM domain"/>
    <property type="match status" value="1"/>
</dbReference>
<dbReference type="PROSITE" id="PS51782">
    <property type="entry name" value="LYSM"/>
    <property type="match status" value="1"/>
</dbReference>
<dbReference type="Pfam" id="PF01476">
    <property type="entry name" value="LysM"/>
    <property type="match status" value="1"/>
</dbReference>
<keyword evidence="3" id="KW-1185">Reference proteome</keyword>
<dbReference type="Proteomes" id="UP000037267">
    <property type="component" value="Unassembled WGS sequence"/>
</dbReference>
<dbReference type="STRING" id="1503.CLPU_5c02200"/>
<dbReference type="InterPro" id="IPR018392">
    <property type="entry name" value="LysM"/>
</dbReference>
<evidence type="ECO:0000259" key="1">
    <source>
        <dbReference type="PROSITE" id="PS51782"/>
    </source>
</evidence>
<dbReference type="RefSeq" id="WP_050354998.1">
    <property type="nucleotide sequence ID" value="NZ_LGSS01000005.1"/>
</dbReference>
<feature type="domain" description="LysM" evidence="1">
    <location>
        <begin position="46"/>
        <end position="96"/>
    </location>
</feature>
<dbReference type="CDD" id="cd00118">
    <property type="entry name" value="LysM"/>
    <property type="match status" value="1"/>
</dbReference>
<comment type="caution">
    <text evidence="2">The sequence shown here is derived from an EMBL/GenBank/DDBJ whole genome shotgun (WGS) entry which is preliminary data.</text>
</comment>
<dbReference type="AlphaFoldDB" id="A0A0L0WBP5"/>
<dbReference type="SUPFAM" id="SSF54106">
    <property type="entry name" value="LysM domain"/>
    <property type="match status" value="1"/>
</dbReference>
<proteinExistence type="predicted"/>
<reference evidence="3" key="1">
    <citation type="submission" date="2015-07" db="EMBL/GenBank/DDBJ databases">
        <title>Draft genome sequence of the purine-degrading Gottschalkia purinilyticum DSM 1384 (formerly Clostridium purinilyticum).</title>
        <authorList>
            <person name="Poehlein A."/>
            <person name="Schiel-Bengelsdorf B."/>
            <person name="Bengelsdorf F.R."/>
            <person name="Daniel R."/>
            <person name="Duerre P."/>
        </authorList>
    </citation>
    <scope>NUCLEOTIDE SEQUENCE [LARGE SCALE GENOMIC DNA]</scope>
    <source>
        <strain evidence="3">DSM 1384</strain>
    </source>
</reference>
<accession>A0A0L0WBP5</accession>
<sequence length="99" mass="11647">MYIKKMRIISKTRFTIFLTLSSLILFILLSNIFNINVYSKKVDKHKEVVISDGDTVWQIAKKFNNNNEDVRIMVNRIIRANDLKNQFIKPGDTIKVPLY</sequence>
<gene>
    <name evidence="2" type="ORF">CLPU_5c02200</name>
</gene>
<name>A0A0L0WBP5_GOTPU</name>
<dbReference type="SMART" id="SM00257">
    <property type="entry name" value="LysM"/>
    <property type="match status" value="1"/>
</dbReference>
<evidence type="ECO:0000313" key="2">
    <source>
        <dbReference type="EMBL" id="KNF08913.1"/>
    </source>
</evidence>